<proteinExistence type="predicted"/>
<keyword evidence="3" id="KW-1185">Reference proteome</keyword>
<feature type="transmembrane region" description="Helical" evidence="1">
    <location>
        <begin position="107"/>
        <end position="125"/>
    </location>
</feature>
<keyword evidence="1" id="KW-0472">Membrane</keyword>
<evidence type="ECO:0000256" key="1">
    <source>
        <dbReference type="SAM" id="Phobius"/>
    </source>
</evidence>
<feature type="transmembrane region" description="Helical" evidence="1">
    <location>
        <begin position="12"/>
        <end position="34"/>
    </location>
</feature>
<protein>
    <recommendedName>
        <fullName evidence="4">Holin</fullName>
    </recommendedName>
</protein>
<evidence type="ECO:0000313" key="2">
    <source>
        <dbReference type="EMBL" id="AXQ62275.1"/>
    </source>
</evidence>
<evidence type="ECO:0000313" key="3">
    <source>
        <dbReference type="Proteomes" id="UP000263402"/>
    </source>
</evidence>
<dbReference type="EMBL" id="MH669015">
    <property type="protein sequence ID" value="AXQ62275.1"/>
    <property type="molecule type" value="Genomic_DNA"/>
</dbReference>
<evidence type="ECO:0008006" key="4">
    <source>
        <dbReference type="Google" id="ProtNLM"/>
    </source>
</evidence>
<dbReference type="RefSeq" id="YP_010098206.1">
    <property type="nucleotide sequence ID" value="NC_055765.1"/>
</dbReference>
<organism evidence="2 3">
    <name type="scientific">Gordonia phage TillyBobJoe</name>
    <dbReference type="NCBI Taxonomy" id="2301560"/>
    <lineage>
        <taxon>Viruses</taxon>
        <taxon>Duplodnaviria</taxon>
        <taxon>Heunggongvirae</taxon>
        <taxon>Uroviricota</taxon>
        <taxon>Caudoviricetes</taxon>
        <taxon>Stackebrandtviridae</taxon>
        <taxon>Frickvirinae</taxon>
        <taxon>Wizardvirus</taxon>
        <taxon>Wizardvirus tillybobjoe</taxon>
    </lineage>
</organism>
<sequence length="144" mass="16230">MSEPRRLVLKGAAYILILSGVATTVVWLLNVFFPDVPDELWGDACLMAIAIMMSLFGLTYGFRSPWWTNDVGRIFLWKSTIVSALFLQVALSSFTDSAYPGRDYVRPVLYTLGFISYIAMEVSLVRRQHADRARADEAARRAES</sequence>
<name>A0A385DUQ9_9CAUD</name>
<keyword evidence="1" id="KW-0812">Transmembrane</keyword>
<gene>
    <name evidence="2" type="primary">43</name>
    <name evidence="2" type="ORF">SEA_TILLYBOBJOE_43</name>
</gene>
<feature type="transmembrane region" description="Helical" evidence="1">
    <location>
        <begin position="40"/>
        <end position="62"/>
    </location>
</feature>
<dbReference type="InterPro" id="IPR056964">
    <property type="entry name" value="Phage_holin"/>
</dbReference>
<feature type="transmembrane region" description="Helical" evidence="1">
    <location>
        <begin position="74"/>
        <end position="95"/>
    </location>
</feature>
<dbReference type="GeneID" id="65115876"/>
<dbReference type="KEGG" id="vg:65115876"/>
<dbReference type="Proteomes" id="UP000263402">
    <property type="component" value="Segment"/>
</dbReference>
<accession>A0A385DUQ9</accession>
<reference evidence="2 3" key="1">
    <citation type="submission" date="2018-07" db="EMBL/GenBank/DDBJ databases">
        <authorList>
            <person name="Washington J.M."/>
            <person name="Stoner K.N."/>
            <person name="Veracka M."/>
            <person name="Ewers R.M."/>
            <person name="Paschalis M.I."/>
            <person name="Maciver D.B."/>
            <person name="Nichols C.D."/>
            <person name="Santiago X."/>
            <person name="Osorio S.M."/>
            <person name="Scaff D.S."/>
            <person name="Mercado F.J."/>
            <person name="Tamondong K.G."/>
            <person name="Nicholson R.L."/>
            <person name="Antonucci M.K."/>
            <person name="Anger G.K."/>
            <person name="Petit-Frere T."/>
            <person name="Garlena R.A."/>
            <person name="Russell D.A."/>
            <person name="Pope W.H."/>
            <person name="Jacobs-Sera D."/>
            <person name="Hatfull G.F."/>
        </authorList>
    </citation>
    <scope>NUCLEOTIDE SEQUENCE [LARGE SCALE GENOMIC DNA]</scope>
</reference>
<keyword evidence="1" id="KW-1133">Transmembrane helix</keyword>
<dbReference type="Pfam" id="PF23778">
    <property type="entry name" value="Phage_holin_2"/>
    <property type="match status" value="1"/>
</dbReference>